<evidence type="ECO:0000256" key="1">
    <source>
        <dbReference type="RuleBase" id="RU000487"/>
    </source>
</evidence>
<keyword evidence="2" id="KW-0732">Signal</keyword>
<dbReference type="InterPro" id="IPR004000">
    <property type="entry name" value="Actin"/>
</dbReference>
<dbReference type="Gene3D" id="3.30.420.40">
    <property type="match status" value="2"/>
</dbReference>
<dbReference type="InterPro" id="IPR043129">
    <property type="entry name" value="ATPase_NBD"/>
</dbReference>
<evidence type="ECO:0000256" key="2">
    <source>
        <dbReference type="SAM" id="SignalP"/>
    </source>
</evidence>
<gene>
    <name evidence="3" type="ORF">AKO1_013932</name>
</gene>
<accession>A0AAW2Z1U7</accession>
<feature type="chain" id="PRO_5043610135" evidence="2">
    <location>
        <begin position="25"/>
        <end position="427"/>
    </location>
</feature>
<proteinExistence type="inferred from homology"/>
<dbReference type="Proteomes" id="UP001431209">
    <property type="component" value="Unassembled WGS sequence"/>
</dbReference>
<comment type="caution">
    <text evidence="3">The sequence shown here is derived from an EMBL/GenBank/DDBJ whole genome shotgun (WGS) entry which is preliminary data.</text>
</comment>
<dbReference type="EMBL" id="JAOPGA020000992">
    <property type="protein sequence ID" value="KAL0483776.1"/>
    <property type="molecule type" value="Genomic_DNA"/>
</dbReference>
<sequence length="427" mass="48411">MNMWLFLTAVLILVIWLLFRRSSTKTETPEEVSVKYVESEQNDLKGFELTNTITMDLGRFSIKSGILKSNTNDAIDTRSVIGQIKDPARRKQLAIRKQEEFLVGNEAVRERSIVGIRYPLIESNFCVSDYRLLLKSSLPKYLLKSSNKNIIVATNNDMHVDQKGEICRLLVEDMDVRFERIMFVSQPTCILASRGLVSGLVVDCGHHDTRVTPVYESCSIPGLSKSGPVGGKVLSDILNKLILDNQGKNWTSSTELDILHDIKKKLCYVTMTPNSEIVTPQRYILPDRTAIDLGEERYQTPEYLFDPFYNTKVYNPLDQSALGVHRLAHNVLQKIDPDFSSVMYNNIVLTGGSSMFEGFDKRFCDEFGRLANKPSVVRKIPTNIDNDKSVWLGAALLSTTQFFEKNSFTPADYNEQGANIIERMCFM</sequence>
<dbReference type="Gene3D" id="3.90.640.10">
    <property type="entry name" value="Actin, Chain A, domain 4"/>
    <property type="match status" value="1"/>
</dbReference>
<feature type="signal peptide" evidence="2">
    <location>
        <begin position="1"/>
        <end position="24"/>
    </location>
</feature>
<comment type="similarity">
    <text evidence="1">Belongs to the actin family.</text>
</comment>
<dbReference type="SMART" id="SM00268">
    <property type="entry name" value="ACTIN"/>
    <property type="match status" value="1"/>
</dbReference>
<evidence type="ECO:0000313" key="4">
    <source>
        <dbReference type="Proteomes" id="UP001431209"/>
    </source>
</evidence>
<organism evidence="3 4">
    <name type="scientific">Acrasis kona</name>
    <dbReference type="NCBI Taxonomy" id="1008807"/>
    <lineage>
        <taxon>Eukaryota</taxon>
        <taxon>Discoba</taxon>
        <taxon>Heterolobosea</taxon>
        <taxon>Tetramitia</taxon>
        <taxon>Eutetramitia</taxon>
        <taxon>Acrasidae</taxon>
        <taxon>Acrasis</taxon>
    </lineage>
</organism>
<name>A0AAW2Z1U7_9EUKA</name>
<keyword evidence="4" id="KW-1185">Reference proteome</keyword>
<evidence type="ECO:0000313" key="3">
    <source>
        <dbReference type="EMBL" id="KAL0483776.1"/>
    </source>
</evidence>
<reference evidence="3 4" key="1">
    <citation type="submission" date="2024-03" db="EMBL/GenBank/DDBJ databases">
        <title>The Acrasis kona genome and developmental transcriptomes reveal deep origins of eukaryotic multicellular pathways.</title>
        <authorList>
            <person name="Sheikh S."/>
            <person name="Fu C.-J."/>
            <person name="Brown M.W."/>
            <person name="Baldauf S.L."/>
        </authorList>
    </citation>
    <scope>NUCLEOTIDE SEQUENCE [LARGE SCALE GENOMIC DNA]</scope>
    <source>
        <strain evidence="3 4">ATCC MYA-3509</strain>
    </source>
</reference>
<dbReference type="AlphaFoldDB" id="A0AAW2Z1U7"/>
<dbReference type="Pfam" id="PF00022">
    <property type="entry name" value="Actin"/>
    <property type="match status" value="1"/>
</dbReference>
<protein>
    <submittedName>
        <fullName evidence="3">Actin</fullName>
    </submittedName>
</protein>
<dbReference type="PANTHER" id="PTHR11937">
    <property type="entry name" value="ACTIN"/>
    <property type="match status" value="1"/>
</dbReference>
<dbReference type="SUPFAM" id="SSF53067">
    <property type="entry name" value="Actin-like ATPase domain"/>
    <property type="match status" value="1"/>
</dbReference>